<protein>
    <submittedName>
        <fullName evidence="1">Uncharacterized protein</fullName>
    </submittedName>
</protein>
<evidence type="ECO:0000313" key="2">
    <source>
        <dbReference type="Proteomes" id="UP001162992"/>
    </source>
</evidence>
<name>A0ACC2ETW7_DIPCM</name>
<keyword evidence="2" id="KW-1185">Reference proteome</keyword>
<organism evidence="1 2">
    <name type="scientific">Diphasiastrum complanatum</name>
    <name type="common">Issler's clubmoss</name>
    <name type="synonym">Lycopodium complanatum</name>
    <dbReference type="NCBI Taxonomy" id="34168"/>
    <lineage>
        <taxon>Eukaryota</taxon>
        <taxon>Viridiplantae</taxon>
        <taxon>Streptophyta</taxon>
        <taxon>Embryophyta</taxon>
        <taxon>Tracheophyta</taxon>
        <taxon>Lycopodiopsida</taxon>
        <taxon>Lycopodiales</taxon>
        <taxon>Lycopodiaceae</taxon>
        <taxon>Lycopodioideae</taxon>
        <taxon>Diphasiastrum</taxon>
    </lineage>
</organism>
<proteinExistence type="predicted"/>
<dbReference type="EMBL" id="CM055092">
    <property type="protein sequence ID" value="KAJ7569913.1"/>
    <property type="molecule type" value="Genomic_DNA"/>
</dbReference>
<accession>A0ACC2ETW7</accession>
<gene>
    <name evidence="1" type="ORF">O6H91_01G100000</name>
</gene>
<evidence type="ECO:0000313" key="1">
    <source>
        <dbReference type="EMBL" id="KAJ7569913.1"/>
    </source>
</evidence>
<reference evidence="2" key="1">
    <citation type="journal article" date="2024" name="Proc. Natl. Acad. Sci. U.S.A.">
        <title>Extraordinary preservation of gene collinearity over three hundred million years revealed in homosporous lycophytes.</title>
        <authorList>
            <person name="Li C."/>
            <person name="Wickell D."/>
            <person name="Kuo L.Y."/>
            <person name="Chen X."/>
            <person name="Nie B."/>
            <person name="Liao X."/>
            <person name="Peng D."/>
            <person name="Ji J."/>
            <person name="Jenkins J."/>
            <person name="Williams M."/>
            <person name="Shu S."/>
            <person name="Plott C."/>
            <person name="Barry K."/>
            <person name="Rajasekar S."/>
            <person name="Grimwood J."/>
            <person name="Han X."/>
            <person name="Sun S."/>
            <person name="Hou Z."/>
            <person name="He W."/>
            <person name="Dai G."/>
            <person name="Sun C."/>
            <person name="Schmutz J."/>
            <person name="Leebens-Mack J.H."/>
            <person name="Li F.W."/>
            <person name="Wang L."/>
        </authorList>
    </citation>
    <scope>NUCLEOTIDE SEQUENCE [LARGE SCALE GENOMIC DNA]</scope>
    <source>
        <strain evidence="2">cv. PW_Plant_1</strain>
    </source>
</reference>
<sequence>MVFFRWLGQVIEKRLFTCSSKVGVNNDNYSSVVERANSNALYTHGNLSLALDETYTHWVTILGSYQAPTSFTSLILGYMSQNVSFQLYFILILLVCRRGRAEACLDSLCVL</sequence>
<dbReference type="Proteomes" id="UP001162992">
    <property type="component" value="Chromosome 1"/>
</dbReference>
<comment type="caution">
    <text evidence="1">The sequence shown here is derived from an EMBL/GenBank/DDBJ whole genome shotgun (WGS) entry which is preliminary data.</text>
</comment>